<sequence>MVQWSHSCMLDSFFPQRQGQNKVSDFSSWLAELDEQKQKWQVTFPKFDNSVTAPQLTIQMLGELTGGTGVISTGVGQHQMWAVQRYRYKKLCWWLTSGGLGAMGFSLPAALGATATNADILVIDIDGDGSFIMNELVTILVEKLPVKIMMLNNQHLGTLVQWEDCFCKADCVHTYLGDPEDESDIFHNSARWLKVTRNMCFQSGGASFKEIRTEGNS</sequence>
<evidence type="ECO:0000313" key="4">
    <source>
        <dbReference type="Proteomes" id="UP001497522"/>
    </source>
</evidence>
<dbReference type="Gene3D" id="3.40.50.1220">
    <property type="entry name" value="TPP-binding domain"/>
    <property type="match status" value="1"/>
</dbReference>
<dbReference type="Gene3D" id="3.40.50.970">
    <property type="match status" value="1"/>
</dbReference>
<organism evidence="3 4">
    <name type="scientific">Sphagnum jensenii</name>
    <dbReference type="NCBI Taxonomy" id="128206"/>
    <lineage>
        <taxon>Eukaryota</taxon>
        <taxon>Viridiplantae</taxon>
        <taxon>Streptophyta</taxon>
        <taxon>Embryophyta</taxon>
        <taxon>Bryophyta</taxon>
        <taxon>Sphagnophytina</taxon>
        <taxon>Sphagnopsida</taxon>
        <taxon>Sphagnales</taxon>
        <taxon>Sphagnaceae</taxon>
        <taxon>Sphagnum</taxon>
    </lineage>
</organism>
<evidence type="ECO:0000259" key="2">
    <source>
        <dbReference type="Pfam" id="PF02775"/>
    </source>
</evidence>
<dbReference type="SUPFAM" id="SSF52518">
    <property type="entry name" value="Thiamin diphosphate-binding fold (THDP-binding)"/>
    <property type="match status" value="1"/>
</dbReference>
<dbReference type="InterPro" id="IPR011766">
    <property type="entry name" value="TPP_enzyme_TPP-bd"/>
</dbReference>
<dbReference type="InterPro" id="IPR045229">
    <property type="entry name" value="TPP_enz"/>
</dbReference>
<reference evidence="3" key="1">
    <citation type="submission" date="2024-03" db="EMBL/GenBank/DDBJ databases">
        <authorList>
            <consortium name="ELIXIR-Norway"/>
            <consortium name="Elixir Norway"/>
        </authorList>
    </citation>
    <scope>NUCLEOTIDE SEQUENCE</scope>
</reference>
<protein>
    <recommendedName>
        <fullName evidence="2">Thiamine pyrophosphate enzyme TPP-binding domain-containing protein</fullName>
    </recommendedName>
</protein>
<dbReference type="PANTHER" id="PTHR18968:SF13">
    <property type="entry name" value="ACETOLACTATE SYNTHASE CATALYTIC SUBUNIT, MITOCHONDRIAL"/>
    <property type="match status" value="1"/>
</dbReference>
<comment type="similarity">
    <text evidence="1">Belongs to the TPP enzyme family.</text>
</comment>
<evidence type="ECO:0000313" key="3">
    <source>
        <dbReference type="EMBL" id="CAK9861111.1"/>
    </source>
</evidence>
<accession>A0ABP1AEY7</accession>
<name>A0ABP1AEY7_9BRYO</name>
<dbReference type="Pfam" id="PF02775">
    <property type="entry name" value="TPP_enzyme_C"/>
    <property type="match status" value="1"/>
</dbReference>
<feature type="domain" description="Thiamine pyrophosphate enzyme TPP-binding" evidence="2">
    <location>
        <begin position="74"/>
        <end position="175"/>
    </location>
</feature>
<dbReference type="InterPro" id="IPR029061">
    <property type="entry name" value="THDP-binding"/>
</dbReference>
<dbReference type="PANTHER" id="PTHR18968">
    <property type="entry name" value="THIAMINE PYROPHOSPHATE ENZYMES"/>
    <property type="match status" value="1"/>
</dbReference>
<dbReference type="Proteomes" id="UP001497522">
    <property type="component" value="Chromosome 11"/>
</dbReference>
<dbReference type="EMBL" id="OZ023712">
    <property type="protein sequence ID" value="CAK9861111.1"/>
    <property type="molecule type" value="Genomic_DNA"/>
</dbReference>
<gene>
    <name evidence="3" type="ORF">CSSPJE1EN2_LOCUS4106</name>
</gene>
<keyword evidence="4" id="KW-1185">Reference proteome</keyword>
<proteinExistence type="inferred from homology"/>
<evidence type="ECO:0000256" key="1">
    <source>
        <dbReference type="ARBA" id="ARBA00007812"/>
    </source>
</evidence>